<comment type="caution">
    <text evidence="6">The sequence shown here is derived from an EMBL/GenBank/DDBJ whole genome shotgun (WGS) entry which is preliminary data.</text>
</comment>
<dbReference type="Pfam" id="PF00383">
    <property type="entry name" value="dCMP_cyt_deam_1"/>
    <property type="match status" value="1"/>
</dbReference>
<dbReference type="GO" id="GO:0046872">
    <property type="term" value="F:metal ion binding"/>
    <property type="evidence" value="ECO:0007669"/>
    <property type="project" value="UniProtKB-KW"/>
</dbReference>
<protein>
    <submittedName>
        <fullName evidence="6">Guanine deaminase</fullName>
        <ecNumber evidence="6">3.5.4.3</ecNumber>
    </submittedName>
</protein>
<keyword evidence="7" id="KW-1185">Reference proteome</keyword>
<accession>A0A7Y9I233</accession>
<name>A0A7Y9I233_9ACTN</name>
<dbReference type="PANTHER" id="PTHR11079:SF161">
    <property type="entry name" value="CMP_DCMP-TYPE DEAMINASE DOMAIN-CONTAINING PROTEIN"/>
    <property type="match status" value="1"/>
</dbReference>
<organism evidence="6 7">
    <name type="scientific">Microlunatus parietis</name>
    <dbReference type="NCBI Taxonomy" id="682979"/>
    <lineage>
        <taxon>Bacteria</taxon>
        <taxon>Bacillati</taxon>
        <taxon>Actinomycetota</taxon>
        <taxon>Actinomycetes</taxon>
        <taxon>Propionibacteriales</taxon>
        <taxon>Propionibacteriaceae</taxon>
        <taxon>Microlunatus</taxon>
    </lineage>
</organism>
<dbReference type="InterPro" id="IPR016193">
    <property type="entry name" value="Cytidine_deaminase-like"/>
</dbReference>
<evidence type="ECO:0000256" key="1">
    <source>
        <dbReference type="ARBA" id="ARBA00006576"/>
    </source>
</evidence>
<dbReference type="InterPro" id="IPR002125">
    <property type="entry name" value="CMP_dCMP_dom"/>
</dbReference>
<dbReference type="PANTHER" id="PTHR11079">
    <property type="entry name" value="CYTOSINE DEAMINASE FAMILY MEMBER"/>
    <property type="match status" value="1"/>
</dbReference>
<dbReference type="SUPFAM" id="SSF53927">
    <property type="entry name" value="Cytidine deaminase-like"/>
    <property type="match status" value="1"/>
</dbReference>
<dbReference type="Gene3D" id="3.40.140.10">
    <property type="entry name" value="Cytidine Deaminase, domain 2"/>
    <property type="match status" value="1"/>
</dbReference>
<evidence type="ECO:0000313" key="7">
    <source>
        <dbReference type="Proteomes" id="UP000569914"/>
    </source>
</evidence>
<dbReference type="Proteomes" id="UP000569914">
    <property type="component" value="Unassembled WGS sequence"/>
</dbReference>
<evidence type="ECO:0000313" key="6">
    <source>
        <dbReference type="EMBL" id="NYE68799.1"/>
    </source>
</evidence>
<dbReference type="PROSITE" id="PS51747">
    <property type="entry name" value="CYT_DCMP_DEAMINASES_2"/>
    <property type="match status" value="1"/>
</dbReference>
<keyword evidence="2" id="KW-0479">Metal-binding</keyword>
<evidence type="ECO:0000256" key="2">
    <source>
        <dbReference type="ARBA" id="ARBA00022723"/>
    </source>
</evidence>
<dbReference type="GO" id="GO:0008892">
    <property type="term" value="F:guanine deaminase activity"/>
    <property type="evidence" value="ECO:0007669"/>
    <property type="project" value="UniProtKB-EC"/>
</dbReference>
<feature type="domain" description="CMP/dCMP-type deaminase" evidence="5">
    <location>
        <begin position="2"/>
        <end position="113"/>
    </location>
</feature>
<dbReference type="EMBL" id="JACCBU010000001">
    <property type="protein sequence ID" value="NYE68799.1"/>
    <property type="molecule type" value="Genomic_DNA"/>
</dbReference>
<sequence length="156" mass="17016">MSTEVTYLGRAIELAVASVADGGGPFGAVIVRAGEVIATGQNRVTRDHDPSAHAEVVAIRTACRVLGTHSLEGCVLYASCEPCPMCLTTSLWARLDEIVYAADRYAAARSGFDDQAFYELLGRDRRTWPTLIRQHDVPAAEQPFATWNELDDKIGY</sequence>
<proteinExistence type="inferred from homology"/>
<keyword evidence="4" id="KW-0862">Zinc</keyword>
<dbReference type="FunFam" id="3.40.140.10:FF:000011">
    <property type="entry name" value="tRNA-specific adenosine deaminase"/>
    <property type="match status" value="1"/>
</dbReference>
<dbReference type="AlphaFoldDB" id="A0A7Y9I233"/>
<reference evidence="6 7" key="1">
    <citation type="submission" date="2020-07" db="EMBL/GenBank/DDBJ databases">
        <title>Sequencing the genomes of 1000 actinobacteria strains.</title>
        <authorList>
            <person name="Klenk H.-P."/>
        </authorList>
    </citation>
    <scope>NUCLEOTIDE SEQUENCE [LARGE SCALE GENOMIC DNA]</scope>
    <source>
        <strain evidence="6 7">DSM 22083</strain>
    </source>
</reference>
<dbReference type="GO" id="GO:0006152">
    <property type="term" value="P:purine nucleoside catabolic process"/>
    <property type="evidence" value="ECO:0007669"/>
    <property type="project" value="TreeGrafter"/>
</dbReference>
<evidence type="ECO:0000256" key="3">
    <source>
        <dbReference type="ARBA" id="ARBA00022801"/>
    </source>
</evidence>
<keyword evidence="3 6" id="KW-0378">Hydrolase</keyword>
<dbReference type="CDD" id="cd01285">
    <property type="entry name" value="nucleoside_deaminase"/>
    <property type="match status" value="1"/>
</dbReference>
<dbReference type="RefSeq" id="WP_179747676.1">
    <property type="nucleotide sequence ID" value="NZ_JACCBU010000001.1"/>
</dbReference>
<evidence type="ECO:0000259" key="5">
    <source>
        <dbReference type="PROSITE" id="PS51747"/>
    </source>
</evidence>
<comment type="similarity">
    <text evidence="1">Belongs to the cytidine and deoxycytidylate deaminase family.</text>
</comment>
<gene>
    <name evidence="6" type="ORF">BKA15_000128</name>
</gene>
<dbReference type="GO" id="GO:0047974">
    <property type="term" value="F:guanosine deaminase activity"/>
    <property type="evidence" value="ECO:0007669"/>
    <property type="project" value="TreeGrafter"/>
</dbReference>
<dbReference type="EC" id="3.5.4.3" evidence="6"/>
<evidence type="ECO:0000256" key="4">
    <source>
        <dbReference type="ARBA" id="ARBA00022833"/>
    </source>
</evidence>